<reference evidence="1 2" key="1">
    <citation type="submission" date="2023-03" db="EMBL/GenBank/DDBJ databases">
        <title>High recombination rates correlate with genetic variation in Cardiocondyla obscurior ants.</title>
        <authorList>
            <person name="Errbii M."/>
        </authorList>
    </citation>
    <scope>NUCLEOTIDE SEQUENCE [LARGE SCALE GENOMIC DNA]</scope>
    <source>
        <strain evidence="1">Alpha-2009</strain>
        <tissue evidence="1">Whole body</tissue>
    </source>
</reference>
<name>A0AAW2EIP2_9HYME</name>
<evidence type="ECO:0000313" key="2">
    <source>
        <dbReference type="Proteomes" id="UP001430953"/>
    </source>
</evidence>
<keyword evidence="2" id="KW-1185">Reference proteome</keyword>
<dbReference type="AlphaFoldDB" id="A0AAW2EIP2"/>
<comment type="caution">
    <text evidence="1">The sequence shown here is derived from an EMBL/GenBank/DDBJ whole genome shotgun (WGS) entry which is preliminary data.</text>
</comment>
<sequence length="163" mass="19090">MITLIYTNKNIILCNQSIQRSIVNGKIKFPRAFSCMQFIFAILIRENISGDINSRRLKCKCEKDIDNRDVFAYHVKVFPYDYSCVYLLKNEMVASYRIGLSPPAKLDLTGLPDGRVITCKSYTVIKQRIEKRYKERPEIGNFDFRRRSLRANNTKIMLHAKLK</sequence>
<protein>
    <submittedName>
        <fullName evidence="1">Uncharacterized protein</fullName>
    </submittedName>
</protein>
<proteinExistence type="predicted"/>
<organism evidence="1 2">
    <name type="scientific">Cardiocondyla obscurior</name>
    <dbReference type="NCBI Taxonomy" id="286306"/>
    <lineage>
        <taxon>Eukaryota</taxon>
        <taxon>Metazoa</taxon>
        <taxon>Ecdysozoa</taxon>
        <taxon>Arthropoda</taxon>
        <taxon>Hexapoda</taxon>
        <taxon>Insecta</taxon>
        <taxon>Pterygota</taxon>
        <taxon>Neoptera</taxon>
        <taxon>Endopterygota</taxon>
        <taxon>Hymenoptera</taxon>
        <taxon>Apocrita</taxon>
        <taxon>Aculeata</taxon>
        <taxon>Formicoidea</taxon>
        <taxon>Formicidae</taxon>
        <taxon>Myrmicinae</taxon>
        <taxon>Cardiocondyla</taxon>
    </lineage>
</organism>
<dbReference type="Proteomes" id="UP001430953">
    <property type="component" value="Unassembled WGS sequence"/>
</dbReference>
<gene>
    <name evidence="1" type="ORF">PUN28_017688</name>
</gene>
<evidence type="ECO:0000313" key="1">
    <source>
        <dbReference type="EMBL" id="KAL0103584.1"/>
    </source>
</evidence>
<dbReference type="EMBL" id="JADYXP020000021">
    <property type="protein sequence ID" value="KAL0103584.1"/>
    <property type="molecule type" value="Genomic_DNA"/>
</dbReference>
<accession>A0AAW2EIP2</accession>